<evidence type="ECO:0000256" key="1">
    <source>
        <dbReference type="SAM" id="MobiDB-lite"/>
    </source>
</evidence>
<organism evidence="3">
    <name type="scientific">Blastobotrys adeninivorans</name>
    <name type="common">Yeast</name>
    <name type="synonym">Arxula adeninivorans</name>
    <dbReference type="NCBI Taxonomy" id="409370"/>
    <lineage>
        <taxon>Eukaryota</taxon>
        <taxon>Fungi</taxon>
        <taxon>Dikarya</taxon>
        <taxon>Ascomycota</taxon>
        <taxon>Saccharomycotina</taxon>
        <taxon>Dipodascomycetes</taxon>
        <taxon>Dipodascales</taxon>
        <taxon>Trichomonascaceae</taxon>
        <taxon>Blastobotrys</taxon>
    </lineage>
</organism>
<feature type="compositionally biased region" description="Basic and acidic residues" evidence="1">
    <location>
        <begin position="78"/>
        <end position="90"/>
    </location>
</feature>
<sequence>MFALVFFLLLLFFCVLLTTQSLSPELRKKYEEQKAIREEQNKLLYEKVHNSALKKAPNDYMEEVVAAEKEIHKQVLERRRNEELDQERQRLKSLAQQEKGN</sequence>
<evidence type="ECO:0000313" key="3">
    <source>
        <dbReference type="EMBL" id="CDP35944.1"/>
    </source>
</evidence>
<protein>
    <submittedName>
        <fullName evidence="3">ARAD1B01364p</fullName>
    </submittedName>
</protein>
<feature type="region of interest" description="Disordered" evidence="1">
    <location>
        <begin position="78"/>
        <end position="101"/>
    </location>
</feature>
<keyword evidence="2" id="KW-0732">Signal</keyword>
<reference evidence="3" key="1">
    <citation type="submission" date="2014-02" db="EMBL/GenBank/DDBJ databases">
        <authorList>
            <person name="Genoscope - CEA"/>
        </authorList>
    </citation>
    <scope>NUCLEOTIDE SEQUENCE</scope>
    <source>
        <strain evidence="3">LS3</strain>
    </source>
</reference>
<feature type="chain" id="PRO_5001591926" evidence="2">
    <location>
        <begin position="22"/>
        <end position="101"/>
    </location>
</feature>
<proteinExistence type="predicted"/>
<evidence type="ECO:0000256" key="2">
    <source>
        <dbReference type="SAM" id="SignalP"/>
    </source>
</evidence>
<feature type="signal peptide" evidence="2">
    <location>
        <begin position="1"/>
        <end position="21"/>
    </location>
</feature>
<reference evidence="3" key="2">
    <citation type="submission" date="2014-06" db="EMBL/GenBank/DDBJ databases">
        <title>The complete genome of Blastobotrys (Arxula) adeninivorans LS3 - a yeast of biotechnological interest.</title>
        <authorList>
            <person name="Kunze G."/>
            <person name="Gaillardin C."/>
            <person name="Czernicka M."/>
            <person name="Durrens P."/>
            <person name="Martin T."/>
            <person name="Boer E."/>
            <person name="Gabaldon T."/>
            <person name="Cruz J."/>
            <person name="Talla E."/>
            <person name="Marck C."/>
            <person name="Goffeau A."/>
            <person name="Barbe V."/>
            <person name="Baret P."/>
            <person name="Baronian K."/>
            <person name="Beier S."/>
            <person name="Bleykasten C."/>
            <person name="Bode R."/>
            <person name="Casaregola S."/>
            <person name="Despons L."/>
            <person name="Fairhead C."/>
            <person name="Giersberg M."/>
            <person name="Gierski P."/>
            <person name="Hahnel U."/>
            <person name="Hartmann A."/>
            <person name="Jankowska D."/>
            <person name="Jubin C."/>
            <person name="Jung P."/>
            <person name="Lafontaine I."/>
            <person name="Leh-Louis V."/>
            <person name="Lemaire M."/>
            <person name="Marcet-Houben M."/>
            <person name="Mascher M."/>
            <person name="Morel G."/>
            <person name="Richard G.-F."/>
            <person name="Riechen J."/>
            <person name="Sacerdot C."/>
            <person name="Sarkar A."/>
            <person name="Savel G."/>
            <person name="Schacherer J."/>
            <person name="Sherman D."/>
            <person name="Straub M.-L."/>
            <person name="Stein N."/>
            <person name="Thierry A."/>
            <person name="Trautwein-Schult A."/>
            <person name="Westhof E."/>
            <person name="Worch S."/>
            <person name="Dujon B."/>
            <person name="Souciet J.-L."/>
            <person name="Wincker P."/>
            <person name="Scholz U."/>
            <person name="Neuveglise N."/>
        </authorList>
    </citation>
    <scope>NUCLEOTIDE SEQUENCE</scope>
    <source>
        <strain evidence="3">LS3</strain>
    </source>
</reference>
<name>A0A060T544_BLAAD</name>
<accession>A0A060T544</accession>
<gene>
    <name evidence="3" type="ORF">GNLVRS02_ARAD1B01364g</name>
</gene>
<dbReference type="EMBL" id="HG937692">
    <property type="protein sequence ID" value="CDP35944.1"/>
    <property type="molecule type" value="Genomic_DNA"/>
</dbReference>
<dbReference type="AlphaFoldDB" id="A0A060T544"/>